<dbReference type="SUPFAM" id="SSF55008">
    <property type="entry name" value="HMA, heavy metal-associated domain"/>
    <property type="match status" value="1"/>
</dbReference>
<comment type="subcellular location">
    <subcellularLocation>
        <location evidence="1">Membrane</location>
        <topology evidence="1">Peripheral membrane protein</topology>
    </subcellularLocation>
</comment>
<dbReference type="GO" id="GO:0016020">
    <property type="term" value="C:membrane"/>
    <property type="evidence" value="ECO:0007669"/>
    <property type="project" value="UniProtKB-SubCell"/>
</dbReference>
<evidence type="ECO:0000256" key="5">
    <source>
        <dbReference type="ARBA" id="ARBA00024045"/>
    </source>
</evidence>
<evidence type="ECO:0000259" key="6">
    <source>
        <dbReference type="PROSITE" id="PS50846"/>
    </source>
</evidence>
<keyword evidence="4" id="KW-0449">Lipoprotein</keyword>
<keyword evidence="4" id="KW-0636">Prenylation</keyword>
<sequence length="137" mass="14849">MENTVGDIGATETVKFKTVELKVSVHCKCEGCHIKVTKVIQSVKGVNKTEVDLEQNKVVVKCTEDFDTNILIQKLQKKKKPAEILHESITTAPELNDMKDAKKKTASSSGNKLNLIGKKLKALTFVSKGGSSSSSSS</sequence>
<evidence type="ECO:0000256" key="4">
    <source>
        <dbReference type="ARBA" id="ARBA00023289"/>
    </source>
</evidence>
<dbReference type="GO" id="GO:0009626">
    <property type="term" value="P:plant-type hypersensitive response"/>
    <property type="evidence" value="ECO:0007669"/>
    <property type="project" value="UniProtKB-KW"/>
</dbReference>
<dbReference type="Pfam" id="PF00403">
    <property type="entry name" value="HMA"/>
    <property type="match status" value="1"/>
</dbReference>
<dbReference type="InterPro" id="IPR036163">
    <property type="entry name" value="HMA_dom_sf"/>
</dbReference>
<dbReference type="AlphaFoldDB" id="A0AAV3Q7Q7"/>
<evidence type="ECO:0000256" key="1">
    <source>
        <dbReference type="ARBA" id="ARBA00004170"/>
    </source>
</evidence>
<accession>A0AAV3Q7Q7</accession>
<evidence type="ECO:0000313" key="7">
    <source>
        <dbReference type="EMBL" id="GAA0159226.1"/>
    </source>
</evidence>
<dbReference type="PROSITE" id="PS50846">
    <property type="entry name" value="HMA_2"/>
    <property type="match status" value="1"/>
</dbReference>
<dbReference type="EMBL" id="BAABME010020062">
    <property type="protein sequence ID" value="GAA0159226.1"/>
    <property type="molecule type" value="Genomic_DNA"/>
</dbReference>
<dbReference type="PANTHER" id="PTHR45868">
    <property type="entry name" value="HEAVY METAL-ASSOCIATED ISOPRENYLATED PLANT PROTEIN 33-RELATED"/>
    <property type="match status" value="1"/>
</dbReference>
<comment type="caution">
    <text evidence="7">The sequence shown here is derived from an EMBL/GenBank/DDBJ whole genome shotgun (WGS) entry which is preliminary data.</text>
</comment>
<evidence type="ECO:0000256" key="2">
    <source>
        <dbReference type="ARBA" id="ARBA00022481"/>
    </source>
</evidence>
<evidence type="ECO:0000256" key="3">
    <source>
        <dbReference type="ARBA" id="ARBA00022723"/>
    </source>
</evidence>
<feature type="domain" description="HMA" evidence="6">
    <location>
        <begin position="16"/>
        <end position="83"/>
    </location>
</feature>
<keyword evidence="3" id="KW-0479">Metal-binding</keyword>
<proteinExistence type="inferred from homology"/>
<comment type="similarity">
    <text evidence="5">Belongs to the HIPP family.</text>
</comment>
<keyword evidence="2" id="KW-0488">Methylation</keyword>
<organism evidence="7 8">
    <name type="scientific">Lithospermum erythrorhizon</name>
    <name type="common">Purple gromwell</name>
    <name type="synonym">Lithospermum officinale var. erythrorhizon</name>
    <dbReference type="NCBI Taxonomy" id="34254"/>
    <lineage>
        <taxon>Eukaryota</taxon>
        <taxon>Viridiplantae</taxon>
        <taxon>Streptophyta</taxon>
        <taxon>Embryophyta</taxon>
        <taxon>Tracheophyta</taxon>
        <taxon>Spermatophyta</taxon>
        <taxon>Magnoliopsida</taxon>
        <taxon>eudicotyledons</taxon>
        <taxon>Gunneridae</taxon>
        <taxon>Pentapetalae</taxon>
        <taxon>asterids</taxon>
        <taxon>lamiids</taxon>
        <taxon>Boraginales</taxon>
        <taxon>Boraginaceae</taxon>
        <taxon>Boraginoideae</taxon>
        <taxon>Lithospermeae</taxon>
        <taxon>Lithospermum</taxon>
    </lineage>
</organism>
<dbReference type="Proteomes" id="UP001454036">
    <property type="component" value="Unassembled WGS sequence"/>
</dbReference>
<keyword evidence="8" id="KW-1185">Reference proteome</keyword>
<name>A0AAV3Q7Q7_LITER</name>
<dbReference type="InterPro" id="IPR006121">
    <property type="entry name" value="HMA_dom"/>
</dbReference>
<reference evidence="7 8" key="1">
    <citation type="submission" date="2024-01" db="EMBL/GenBank/DDBJ databases">
        <title>The complete chloroplast genome sequence of Lithospermum erythrorhizon: insights into the phylogenetic relationship among Boraginaceae species and the maternal lineages of purple gromwells.</title>
        <authorList>
            <person name="Okada T."/>
            <person name="Watanabe K."/>
        </authorList>
    </citation>
    <scope>NUCLEOTIDE SEQUENCE [LARGE SCALE GENOMIC DNA]</scope>
</reference>
<protein>
    <recommendedName>
        <fullName evidence="6">HMA domain-containing protein</fullName>
    </recommendedName>
</protein>
<gene>
    <name evidence="7" type="ORF">LIER_38823</name>
</gene>
<evidence type="ECO:0000313" key="8">
    <source>
        <dbReference type="Proteomes" id="UP001454036"/>
    </source>
</evidence>
<dbReference type="Gene3D" id="3.30.70.100">
    <property type="match status" value="1"/>
</dbReference>
<dbReference type="CDD" id="cd00371">
    <property type="entry name" value="HMA"/>
    <property type="match status" value="1"/>
</dbReference>
<dbReference type="PANTHER" id="PTHR45868:SF80">
    <property type="entry name" value="F15K9.8-RELATED"/>
    <property type="match status" value="1"/>
</dbReference>
<dbReference type="GO" id="GO:0046872">
    <property type="term" value="F:metal ion binding"/>
    <property type="evidence" value="ECO:0007669"/>
    <property type="project" value="UniProtKB-KW"/>
</dbReference>